<dbReference type="PANTHER" id="PTHR33393:SF13">
    <property type="entry name" value="PGA BIOSYNTHESIS PROTEIN CAPA"/>
    <property type="match status" value="1"/>
</dbReference>
<evidence type="ECO:0000259" key="2">
    <source>
        <dbReference type="SMART" id="SM00854"/>
    </source>
</evidence>
<evidence type="ECO:0000313" key="3">
    <source>
        <dbReference type="EMBL" id="PIR93290.1"/>
    </source>
</evidence>
<dbReference type="SUPFAM" id="SSF56300">
    <property type="entry name" value="Metallo-dependent phosphatases"/>
    <property type="match status" value="1"/>
</dbReference>
<proteinExistence type="inferred from homology"/>
<dbReference type="NCBIfam" id="TIGR04336">
    <property type="entry name" value="AmmeMemoSam_B"/>
    <property type="match status" value="1"/>
</dbReference>
<evidence type="ECO:0000256" key="1">
    <source>
        <dbReference type="ARBA" id="ARBA00005662"/>
    </source>
</evidence>
<dbReference type="Pfam" id="PF01875">
    <property type="entry name" value="Memo"/>
    <property type="match status" value="1"/>
</dbReference>
<comment type="similarity">
    <text evidence="1">Belongs to the CapA family.</text>
</comment>
<dbReference type="InterPro" id="IPR029052">
    <property type="entry name" value="Metallo-depent_PP-like"/>
</dbReference>
<dbReference type="SMART" id="SM00854">
    <property type="entry name" value="PGA_cap"/>
    <property type="match status" value="1"/>
</dbReference>
<dbReference type="InterPro" id="IPR002737">
    <property type="entry name" value="MEMO1_fam"/>
</dbReference>
<dbReference type="CDD" id="cd07381">
    <property type="entry name" value="MPP_CapA"/>
    <property type="match status" value="1"/>
</dbReference>
<feature type="domain" description="Capsule synthesis protein CapA" evidence="2">
    <location>
        <begin position="313"/>
        <end position="541"/>
    </location>
</feature>
<dbReference type="Pfam" id="PF09587">
    <property type="entry name" value="PGA_cap"/>
    <property type="match status" value="1"/>
</dbReference>
<dbReference type="EMBL" id="PFAR01000019">
    <property type="protein sequence ID" value="PIR93290.1"/>
    <property type="molecule type" value="Genomic_DNA"/>
</dbReference>
<dbReference type="InterPro" id="IPR052169">
    <property type="entry name" value="CW_Biosynth-Accessory"/>
</dbReference>
<comment type="caution">
    <text evidence="3">The sequence shown here is derived from an EMBL/GenBank/DDBJ whole genome shotgun (WGS) entry which is preliminary data.</text>
</comment>
<gene>
    <name evidence="3" type="primary">amrB</name>
    <name evidence="3" type="ORF">COT99_01595</name>
</gene>
<dbReference type="CDD" id="cd07361">
    <property type="entry name" value="MEMO_like"/>
    <property type="match status" value="1"/>
</dbReference>
<name>A0A2H0V4K7_9BACT</name>
<accession>A0A2H0V4K7</accession>
<dbReference type="AlphaFoldDB" id="A0A2H0V4K7"/>
<dbReference type="Gene3D" id="3.40.830.10">
    <property type="entry name" value="LigB-like"/>
    <property type="match status" value="1"/>
</dbReference>
<protein>
    <submittedName>
        <fullName evidence="3">AmmeMemoRadiSam system protein B</fullName>
    </submittedName>
</protein>
<reference evidence="4" key="1">
    <citation type="submission" date="2017-09" db="EMBL/GenBank/DDBJ databases">
        <title>Depth-based differentiation of microbial function through sediment-hosted aquifers and enrichment of novel symbionts in the deep terrestrial subsurface.</title>
        <authorList>
            <person name="Probst A.J."/>
            <person name="Ladd B."/>
            <person name="Jarett J.K."/>
            <person name="Geller-Mcgrath D.E."/>
            <person name="Sieber C.M.K."/>
            <person name="Emerson J.B."/>
            <person name="Anantharaman K."/>
            <person name="Thomas B.C."/>
            <person name="Malmstrom R."/>
            <person name="Stieglmeier M."/>
            <person name="Klingl A."/>
            <person name="Woyke T."/>
            <person name="Ryan C.M."/>
            <person name="Banfield J.F."/>
        </authorList>
    </citation>
    <scope>NUCLEOTIDE SEQUENCE [LARGE SCALE GENOMIC DNA]</scope>
</reference>
<dbReference type="Gene3D" id="3.60.21.10">
    <property type="match status" value="1"/>
</dbReference>
<sequence length="612" mass="68678">MKKLLAIKDKKIFKKLGSRRMMVCFLIVLAAVGIVIVDASRQRIVPAVAGYHDAKPAEREFYEIAYQFQKNQLDLNGRDVKAGVIPHHLLAADLIAEFFSNLAGQEYDTIILLGPNHFNAGRADVITSADDWRTPYGVLEHDGDLLNQILSRPDTAVEEDIFSQEHAITSGVTFIKKTFPAAKFLPLILRRTVMPAQAKELGEYLFNLTAGKKILVLANTDFSHYQDSAAAQQHDMTSRAVLHNFDFENIYNLDVDSPASLTAVMSYSSLYQARFRLLNNSNSAILSNRPGITSTTSYITGYWGDFDEDNKMSLLFFGDIMLDRHVKDKINQSGFDYLLDKFNLPAAWQTPDVMMANLEGAVTAGGQHYSPEISIDFAFDPKDVAQLKNYGFNFFSIANNHTTDQGQTGFLETQKNLTDLEFDYAGCADRKVDERSVKIKEINGVKIGFLAYSMVYGVLDEEKMLVQIKDAKTQADLVIVNMHWGVEYEQQARSNQVALAHKIIDAGADMLIGGHPHVTQEMEIYNRKPIFYSLGNFIFDQYFSPETQEGLGVGLSVDNGKMEITLLPFQSKVSQVELIAGNDKQKFLNWLAGNSKVSEEYREQIKDGKIKL</sequence>
<organism evidence="3 4">
    <name type="scientific">Candidatus Falkowbacteria bacterium CG10_big_fil_rev_8_21_14_0_10_43_10</name>
    <dbReference type="NCBI Taxonomy" id="1974567"/>
    <lineage>
        <taxon>Bacteria</taxon>
        <taxon>Candidatus Falkowiibacteriota</taxon>
    </lineage>
</organism>
<dbReference type="InterPro" id="IPR019079">
    <property type="entry name" value="Capsule_synth_CapA"/>
</dbReference>
<dbReference type="PANTHER" id="PTHR33393">
    <property type="entry name" value="POLYGLUTAMINE SYNTHESIS ACCESSORY PROTEIN RV0574C-RELATED"/>
    <property type="match status" value="1"/>
</dbReference>
<dbReference type="Proteomes" id="UP000228626">
    <property type="component" value="Unassembled WGS sequence"/>
</dbReference>
<evidence type="ECO:0000313" key="4">
    <source>
        <dbReference type="Proteomes" id="UP000228626"/>
    </source>
</evidence>